<feature type="transmembrane region" description="Helical" evidence="6">
    <location>
        <begin position="278"/>
        <end position="297"/>
    </location>
</feature>
<feature type="transmembrane region" description="Helical" evidence="6">
    <location>
        <begin position="21"/>
        <end position="48"/>
    </location>
</feature>
<feature type="transmembrane region" description="Helical" evidence="6">
    <location>
        <begin position="303"/>
        <end position="324"/>
    </location>
</feature>
<dbReference type="Proteomes" id="UP001265259">
    <property type="component" value="Unassembled WGS sequence"/>
</dbReference>
<feature type="transmembrane region" description="Helical" evidence="6">
    <location>
        <begin position="88"/>
        <end position="108"/>
    </location>
</feature>
<dbReference type="PANTHER" id="PTHR43124:SF3">
    <property type="entry name" value="CHLORAMPHENICOL EFFLUX PUMP RV0191"/>
    <property type="match status" value="1"/>
</dbReference>
<dbReference type="InterPro" id="IPR036259">
    <property type="entry name" value="MFS_trans_sf"/>
</dbReference>
<dbReference type="Gene3D" id="1.20.1250.20">
    <property type="entry name" value="MFS general substrate transporter like domains"/>
    <property type="match status" value="1"/>
</dbReference>
<dbReference type="InterPro" id="IPR050189">
    <property type="entry name" value="MFS_Efflux_Transporters"/>
</dbReference>
<proteinExistence type="predicted"/>
<dbReference type="SUPFAM" id="SSF103473">
    <property type="entry name" value="MFS general substrate transporter"/>
    <property type="match status" value="1"/>
</dbReference>
<organism evidence="8 9">
    <name type="scientific">Tropicimonas omnivorans</name>
    <dbReference type="NCBI Taxonomy" id="3075590"/>
    <lineage>
        <taxon>Bacteria</taxon>
        <taxon>Pseudomonadati</taxon>
        <taxon>Pseudomonadota</taxon>
        <taxon>Alphaproteobacteria</taxon>
        <taxon>Rhodobacterales</taxon>
        <taxon>Roseobacteraceae</taxon>
        <taxon>Tropicimonas</taxon>
    </lineage>
</organism>
<dbReference type="EMBL" id="JAVRHL010000001">
    <property type="protein sequence ID" value="MDT0681297.1"/>
    <property type="molecule type" value="Genomic_DNA"/>
</dbReference>
<keyword evidence="4 6" id="KW-1133">Transmembrane helix</keyword>
<dbReference type="PANTHER" id="PTHR43124">
    <property type="entry name" value="PURINE EFFLUX PUMP PBUE"/>
    <property type="match status" value="1"/>
</dbReference>
<dbReference type="InterPro" id="IPR020846">
    <property type="entry name" value="MFS_dom"/>
</dbReference>
<evidence type="ECO:0000256" key="6">
    <source>
        <dbReference type="SAM" id="Phobius"/>
    </source>
</evidence>
<feature type="transmembrane region" description="Helical" evidence="6">
    <location>
        <begin position="114"/>
        <end position="133"/>
    </location>
</feature>
<evidence type="ECO:0000313" key="8">
    <source>
        <dbReference type="EMBL" id="MDT0681297.1"/>
    </source>
</evidence>
<comment type="caution">
    <text evidence="8">The sequence shown here is derived from an EMBL/GenBank/DDBJ whole genome shotgun (WGS) entry which is preliminary data.</text>
</comment>
<keyword evidence="9" id="KW-1185">Reference proteome</keyword>
<keyword evidence="2" id="KW-1003">Cell membrane</keyword>
<reference evidence="8 9" key="1">
    <citation type="submission" date="2023-09" db="EMBL/GenBank/DDBJ databases">
        <authorList>
            <person name="Rey-Velasco X."/>
        </authorList>
    </citation>
    <scope>NUCLEOTIDE SEQUENCE [LARGE SCALE GENOMIC DNA]</scope>
    <source>
        <strain evidence="8 9">F158</strain>
    </source>
</reference>
<feature type="domain" description="Major facilitator superfamily (MFS) profile" evidence="7">
    <location>
        <begin position="18"/>
        <end position="387"/>
    </location>
</feature>
<feature type="transmembrane region" description="Helical" evidence="6">
    <location>
        <begin position="336"/>
        <end position="356"/>
    </location>
</feature>
<evidence type="ECO:0000256" key="5">
    <source>
        <dbReference type="ARBA" id="ARBA00023136"/>
    </source>
</evidence>
<comment type="subcellular location">
    <subcellularLocation>
        <location evidence="1">Cell membrane</location>
        <topology evidence="1">Multi-pass membrane protein</topology>
    </subcellularLocation>
</comment>
<accession>A0ABU3DDS1</accession>
<keyword evidence="5 6" id="KW-0472">Membrane</keyword>
<feature type="transmembrane region" description="Helical" evidence="6">
    <location>
        <begin position="171"/>
        <end position="192"/>
    </location>
</feature>
<name>A0ABU3DDS1_9RHOB</name>
<keyword evidence="3 6" id="KW-0812">Transmembrane</keyword>
<feature type="transmembrane region" description="Helical" evidence="6">
    <location>
        <begin position="362"/>
        <end position="384"/>
    </location>
</feature>
<feature type="transmembrane region" description="Helical" evidence="6">
    <location>
        <begin position="54"/>
        <end position="76"/>
    </location>
</feature>
<gene>
    <name evidence="8" type="ORF">RM543_01270</name>
</gene>
<evidence type="ECO:0000259" key="7">
    <source>
        <dbReference type="PROSITE" id="PS50850"/>
    </source>
</evidence>
<evidence type="ECO:0000256" key="3">
    <source>
        <dbReference type="ARBA" id="ARBA00022692"/>
    </source>
</evidence>
<dbReference type="InterPro" id="IPR011701">
    <property type="entry name" value="MFS"/>
</dbReference>
<evidence type="ECO:0000256" key="1">
    <source>
        <dbReference type="ARBA" id="ARBA00004651"/>
    </source>
</evidence>
<evidence type="ECO:0000313" key="9">
    <source>
        <dbReference type="Proteomes" id="UP001265259"/>
    </source>
</evidence>
<feature type="transmembrane region" description="Helical" evidence="6">
    <location>
        <begin position="213"/>
        <end position="235"/>
    </location>
</feature>
<evidence type="ECO:0000256" key="4">
    <source>
        <dbReference type="ARBA" id="ARBA00022989"/>
    </source>
</evidence>
<sequence length="387" mass="39469">MSYSNTPTETNHLLFRLRVPVLLMGVMMVGANSFVLSPILSNVAAGLAAEPAQVAWAISAFGGATALSALGFATAIDRWPAGHVLGSGALLLAVAQALSGMSAGWVWLCAAQTVAGLATGVLLPGAYATTAATAPEGRAPARLGVVMTGWAVSLVLAVPLAAFVAEHSGWRMVYALLSGASLLTAVGLFVTLPRIVKAASIRTGPIQAAKLPGVATLLVIMFAYMTAFYGSFAFYGEGLRNAFGMDAQGAGLFVLAYGIGFGAAGMGLGFVAPRISRGYMLAIFLCLVVSYAGWRFALTSSVLAFLAAIVWGGLNQLGLNALVVSLNRQAQAARGAVMGLNSAVTYSAVFAGPAIMAPLYTALGFAGVTLVSAMCVSAGAVLAWRSF</sequence>
<dbReference type="RefSeq" id="WP_311688873.1">
    <property type="nucleotide sequence ID" value="NZ_JAVRHL010000001.1"/>
</dbReference>
<dbReference type="PROSITE" id="PS50850">
    <property type="entry name" value="MFS"/>
    <property type="match status" value="1"/>
</dbReference>
<feature type="transmembrane region" description="Helical" evidence="6">
    <location>
        <begin position="145"/>
        <end position="165"/>
    </location>
</feature>
<evidence type="ECO:0000256" key="2">
    <source>
        <dbReference type="ARBA" id="ARBA00022475"/>
    </source>
</evidence>
<protein>
    <submittedName>
        <fullName evidence="8">MFS transporter</fullName>
    </submittedName>
</protein>
<feature type="transmembrane region" description="Helical" evidence="6">
    <location>
        <begin position="247"/>
        <end position="271"/>
    </location>
</feature>
<dbReference type="Pfam" id="PF07690">
    <property type="entry name" value="MFS_1"/>
    <property type="match status" value="1"/>
</dbReference>